<proteinExistence type="predicted"/>
<name>A0A8S5UCU8_9CAUD</name>
<evidence type="ECO:0000313" key="1">
    <source>
        <dbReference type="EMBL" id="DAF92259.1"/>
    </source>
</evidence>
<sequence length="194" mass="22224">MNNCIYTPYCTYKQCDLACPANTEISYWMKRCGISMKNPCLSASKNKIDKARELLDEHSGETCYYKSSNPMEAADIFCYTAICLHGRGTALGNGIYHLDYASYIDKIKDSWNDHIESYDLQMIKVWINAAKYLFISNLDYVKFGDFESQTMLKLFNDRRDSDKTTFLISGKEDLIGVGNFFPRLQSVLKGVLVE</sequence>
<reference evidence="1" key="1">
    <citation type="journal article" date="2021" name="Proc. Natl. Acad. Sci. U.S.A.">
        <title>A Catalog of Tens of Thousands of Viruses from Human Metagenomes Reveals Hidden Associations with Chronic Diseases.</title>
        <authorList>
            <person name="Tisza M.J."/>
            <person name="Buck C.B."/>
        </authorList>
    </citation>
    <scope>NUCLEOTIDE SEQUENCE</scope>
    <source>
        <strain evidence="1">CtgN495</strain>
    </source>
</reference>
<dbReference type="EMBL" id="BK016063">
    <property type="protein sequence ID" value="DAF92259.1"/>
    <property type="molecule type" value="Genomic_DNA"/>
</dbReference>
<protein>
    <submittedName>
        <fullName evidence="1">Uncharacterized protein</fullName>
    </submittedName>
</protein>
<accession>A0A8S5UCU8</accession>
<organism evidence="1">
    <name type="scientific">Siphoviridae sp. ctgN495</name>
    <dbReference type="NCBI Taxonomy" id="2825608"/>
    <lineage>
        <taxon>Viruses</taxon>
        <taxon>Duplodnaviria</taxon>
        <taxon>Heunggongvirae</taxon>
        <taxon>Uroviricota</taxon>
        <taxon>Caudoviricetes</taxon>
    </lineage>
</organism>